<evidence type="ECO:0008006" key="3">
    <source>
        <dbReference type="Google" id="ProtNLM"/>
    </source>
</evidence>
<accession>A0A7S4LN38</accession>
<dbReference type="AlphaFoldDB" id="A0A7S4LN38"/>
<protein>
    <recommendedName>
        <fullName evidence="3">Peptide-O-fucosyltransferase 1</fullName>
    </recommendedName>
</protein>
<organism evidence="2">
    <name type="scientific">Eutreptiella gymnastica</name>
    <dbReference type="NCBI Taxonomy" id="73025"/>
    <lineage>
        <taxon>Eukaryota</taxon>
        <taxon>Discoba</taxon>
        <taxon>Euglenozoa</taxon>
        <taxon>Euglenida</taxon>
        <taxon>Spirocuta</taxon>
        <taxon>Euglenophyceae</taxon>
        <taxon>Eutreptiales</taxon>
        <taxon>Eutreptiaceae</taxon>
        <taxon>Eutreptiella</taxon>
    </lineage>
</organism>
<proteinExistence type="predicted"/>
<evidence type="ECO:0000256" key="1">
    <source>
        <dbReference type="SAM" id="SignalP"/>
    </source>
</evidence>
<reference evidence="2" key="1">
    <citation type="submission" date="2021-01" db="EMBL/GenBank/DDBJ databases">
        <authorList>
            <person name="Corre E."/>
            <person name="Pelletier E."/>
            <person name="Niang G."/>
            <person name="Scheremetjew M."/>
            <person name="Finn R."/>
            <person name="Kale V."/>
            <person name="Holt S."/>
            <person name="Cochrane G."/>
            <person name="Meng A."/>
            <person name="Brown T."/>
            <person name="Cohen L."/>
        </authorList>
    </citation>
    <scope>NUCLEOTIDE SEQUENCE</scope>
    <source>
        <strain evidence="2">CCMP1594</strain>
    </source>
</reference>
<name>A0A7S4LN38_9EUGL</name>
<feature type="signal peptide" evidence="1">
    <location>
        <begin position="1"/>
        <end position="20"/>
    </location>
</feature>
<evidence type="ECO:0000313" key="2">
    <source>
        <dbReference type="EMBL" id="CAE0839483.1"/>
    </source>
</evidence>
<feature type="chain" id="PRO_5030929252" description="Peptide-O-fucosyltransferase 1" evidence="1">
    <location>
        <begin position="21"/>
        <end position="409"/>
    </location>
</feature>
<dbReference type="EMBL" id="HBJA01147787">
    <property type="protein sequence ID" value="CAE0839483.1"/>
    <property type="molecule type" value="Transcribed_RNA"/>
</dbReference>
<gene>
    <name evidence="2" type="ORF">EGYM00163_LOCUS50855</name>
</gene>
<keyword evidence="1" id="KW-0732">Signal</keyword>
<sequence>MGMGVLLLVSWIVFCGLVHLSSLEAAACHSDAEWSAKERSTCHHSRWLRSYAGLHNSILKGETDKDKQKFLVLLCNGSFVGPSRLEGPTNCAGIGNRVMCMTAALLIAMLTKRAFLMDFRGPFDLASYFFSPHIQWPFDPQVLPSSASQATIPLTSSIARNRLPDVFGSLDVIFAPCHSTLVLPLLWNRNSWHRKELRAFSVASTADAFGCLSRFLLHPKPFLQSALDSMLPAPSRPLLSIHIRYGESEMAHQTTNARVREFLAKERNRVQPKDIPVLWGCVHQLTQTLSKLARHSNGTVAYFFATDTARFVTEAHQQFGKSRVLSTEGKPVSTDFPADDAVLAQKGNFKALLDWLLLSRGDLFVYHHIARSNTFAAQAEAYSLQPAVHSQRCIVPAAARRRLQKVCRP</sequence>
<dbReference type="Gene3D" id="3.40.50.11350">
    <property type="match status" value="1"/>
</dbReference>